<dbReference type="PROSITE" id="PS51471">
    <property type="entry name" value="FE2OG_OXY"/>
    <property type="match status" value="1"/>
</dbReference>
<gene>
    <name evidence="8" type="ORF">SMAR0320_LOCUS17599</name>
</gene>
<comment type="cofactor">
    <cofactor evidence="1">
        <name>L-ascorbate</name>
        <dbReference type="ChEBI" id="CHEBI:38290"/>
    </cofactor>
</comment>
<dbReference type="AlphaFoldDB" id="A0A7S2LYM4"/>
<dbReference type="GO" id="GO:0031418">
    <property type="term" value="F:L-ascorbic acid binding"/>
    <property type="evidence" value="ECO:0007669"/>
    <property type="project" value="InterPro"/>
</dbReference>
<dbReference type="Gene3D" id="2.60.120.620">
    <property type="entry name" value="q2cbj1_9rhob like domain"/>
    <property type="match status" value="1"/>
</dbReference>
<dbReference type="InterPro" id="IPR005123">
    <property type="entry name" value="Oxoglu/Fe-dep_dioxygenase_dom"/>
</dbReference>
<keyword evidence="6" id="KW-0732">Signal</keyword>
<organism evidence="8">
    <name type="scientific">Skeletonema marinoi</name>
    <dbReference type="NCBI Taxonomy" id="267567"/>
    <lineage>
        <taxon>Eukaryota</taxon>
        <taxon>Sar</taxon>
        <taxon>Stramenopiles</taxon>
        <taxon>Ochrophyta</taxon>
        <taxon>Bacillariophyta</taxon>
        <taxon>Coscinodiscophyceae</taxon>
        <taxon>Thalassiosirophycidae</taxon>
        <taxon>Thalassiosirales</taxon>
        <taxon>Skeletonemataceae</taxon>
        <taxon>Skeletonema</taxon>
        <taxon>Skeletonema marinoi-dohrnii complex</taxon>
    </lineage>
</organism>
<evidence type="ECO:0000256" key="5">
    <source>
        <dbReference type="ARBA" id="ARBA00023004"/>
    </source>
</evidence>
<dbReference type="EMBL" id="HBGZ01024823">
    <property type="protein sequence ID" value="CAD9620262.1"/>
    <property type="molecule type" value="Transcribed_RNA"/>
</dbReference>
<evidence type="ECO:0000256" key="1">
    <source>
        <dbReference type="ARBA" id="ARBA00001961"/>
    </source>
</evidence>
<feature type="domain" description="Fe2OG dioxygenase" evidence="7">
    <location>
        <begin position="140"/>
        <end position="261"/>
    </location>
</feature>
<keyword evidence="4" id="KW-0560">Oxidoreductase</keyword>
<proteinExistence type="predicted"/>
<evidence type="ECO:0000259" key="7">
    <source>
        <dbReference type="PROSITE" id="PS51471"/>
    </source>
</evidence>
<evidence type="ECO:0000256" key="2">
    <source>
        <dbReference type="ARBA" id="ARBA00022723"/>
    </source>
</evidence>
<protein>
    <recommendedName>
        <fullName evidence="7">Fe2OG dioxygenase domain-containing protein</fullName>
    </recommendedName>
</protein>
<evidence type="ECO:0000256" key="3">
    <source>
        <dbReference type="ARBA" id="ARBA00022964"/>
    </source>
</evidence>
<evidence type="ECO:0000313" key="8">
    <source>
        <dbReference type="EMBL" id="CAD9620262.1"/>
    </source>
</evidence>
<dbReference type="SUPFAM" id="SSF51197">
    <property type="entry name" value="Clavaminate synthase-like"/>
    <property type="match status" value="1"/>
</dbReference>
<dbReference type="GO" id="GO:0016705">
    <property type="term" value="F:oxidoreductase activity, acting on paired donors, with incorporation or reduction of molecular oxygen"/>
    <property type="evidence" value="ECO:0007669"/>
    <property type="project" value="InterPro"/>
</dbReference>
<dbReference type="GO" id="GO:0005506">
    <property type="term" value="F:iron ion binding"/>
    <property type="evidence" value="ECO:0007669"/>
    <property type="project" value="InterPro"/>
</dbReference>
<keyword evidence="3" id="KW-0223">Dioxygenase</keyword>
<evidence type="ECO:0000256" key="6">
    <source>
        <dbReference type="SAM" id="SignalP"/>
    </source>
</evidence>
<feature type="chain" id="PRO_5031242579" description="Fe2OG dioxygenase domain-containing protein" evidence="6">
    <location>
        <begin position="27"/>
        <end position="363"/>
    </location>
</feature>
<name>A0A7S2LYM4_9STRA</name>
<reference evidence="8" key="1">
    <citation type="submission" date="2021-01" db="EMBL/GenBank/DDBJ databases">
        <authorList>
            <person name="Corre E."/>
            <person name="Pelletier E."/>
            <person name="Niang G."/>
            <person name="Scheremetjew M."/>
            <person name="Finn R."/>
            <person name="Kale V."/>
            <person name="Holt S."/>
            <person name="Cochrane G."/>
            <person name="Meng A."/>
            <person name="Brown T."/>
            <person name="Cohen L."/>
        </authorList>
    </citation>
    <scope>NUCLEOTIDE SEQUENCE</scope>
    <source>
        <strain evidence="8">SM1012Den-03</strain>
    </source>
</reference>
<sequence length="363" mass="41474">MRSAYANRIIAILIATVVSPALLAAAASSPEGDEEFMEPRVSRYAGVLPPAVCQELIRLGEQTGFNVIEESIDDFQEKPMPSQSIEVYSYEQGGYNRIIDEPIWDALQPYMEVFSDLVIKTRREEEHLSLYPDEPDREPELDWIFFRKYSPTSDRNSLIPHVDTNVFTLNIALNDDFEGGGLFYVKPPMQDVALSEDGRPELKPKMTTYEWANTVKRENTSEIVFPNMQAGDVLIHNFTVWHGVAPLDKGERYSFVLFYDMDNPTIDDFEVDDNELRVHFYHEIEDAKVVLFYVEELAHGKEILDPMMDSFPPFVAHSLGSFEGHKFRAIVEGTDEVLADFVVSSEQHRYVIPTPSTESQDEL</sequence>
<keyword evidence="2" id="KW-0479">Metal-binding</keyword>
<keyword evidence="5" id="KW-0408">Iron</keyword>
<dbReference type="GO" id="GO:0051213">
    <property type="term" value="F:dioxygenase activity"/>
    <property type="evidence" value="ECO:0007669"/>
    <property type="project" value="UniProtKB-KW"/>
</dbReference>
<evidence type="ECO:0000256" key="4">
    <source>
        <dbReference type="ARBA" id="ARBA00023002"/>
    </source>
</evidence>
<accession>A0A7S2LYM4</accession>
<dbReference type="InterPro" id="IPR006620">
    <property type="entry name" value="Pro_4_hyd_alph"/>
</dbReference>
<feature type="signal peptide" evidence="6">
    <location>
        <begin position="1"/>
        <end position="26"/>
    </location>
</feature>
<dbReference type="SMART" id="SM00702">
    <property type="entry name" value="P4Hc"/>
    <property type="match status" value="1"/>
</dbReference>